<organism evidence="1 2">
    <name type="scientific">Sphingobacterium litopenaei</name>
    <dbReference type="NCBI Taxonomy" id="2763500"/>
    <lineage>
        <taxon>Bacteria</taxon>
        <taxon>Pseudomonadati</taxon>
        <taxon>Bacteroidota</taxon>
        <taxon>Sphingobacteriia</taxon>
        <taxon>Sphingobacteriales</taxon>
        <taxon>Sphingobacteriaceae</taxon>
        <taxon>Sphingobacterium</taxon>
    </lineage>
</organism>
<accession>A0ABR7YAP6</accession>
<dbReference type="EMBL" id="JACOIJ010000002">
    <property type="protein sequence ID" value="MBD1428379.1"/>
    <property type="molecule type" value="Genomic_DNA"/>
</dbReference>
<keyword evidence="2" id="KW-1185">Reference proteome</keyword>
<sequence>MAKFPLLHVVGSFESCIQAQEKLTHKDVQVAINKFGGGVYACSATIELISYEKFIIPKGVTLQTDTINHKNLLVWGYFKPEIISMSAVYRSTQYEDGYELFGTTNDMEFTDQQIIARIKYYYHVEGVDYFARTSETSIKVYGLTQTDKKPQPPYLVMLDSTASKSVSKLIWQDNQHDSRGYWVYRNSDGEWQKISDFIYAVDLKDGLGEFVDTANHFNNHLVQYAITTESLSNVESDFV</sequence>
<evidence type="ECO:0000313" key="1">
    <source>
        <dbReference type="EMBL" id="MBD1428379.1"/>
    </source>
</evidence>
<protein>
    <submittedName>
        <fullName evidence="1">Uncharacterized protein</fullName>
    </submittedName>
</protein>
<dbReference type="Proteomes" id="UP000651271">
    <property type="component" value="Unassembled WGS sequence"/>
</dbReference>
<proteinExistence type="predicted"/>
<reference evidence="1 2" key="1">
    <citation type="submission" date="2020-08" db="EMBL/GenBank/DDBJ databases">
        <title>Sphingobacterium sp. DN04309 isolated from aquaculture water.</title>
        <authorList>
            <person name="Zhang M."/>
        </authorList>
    </citation>
    <scope>NUCLEOTIDE SEQUENCE [LARGE SCALE GENOMIC DNA]</scope>
    <source>
        <strain evidence="1 2">DN04309</strain>
    </source>
</reference>
<evidence type="ECO:0000313" key="2">
    <source>
        <dbReference type="Proteomes" id="UP000651271"/>
    </source>
</evidence>
<name>A0ABR7YAP6_9SPHI</name>
<gene>
    <name evidence="1" type="ORF">H8B04_02160</name>
</gene>
<dbReference type="RefSeq" id="WP_190301287.1">
    <property type="nucleotide sequence ID" value="NZ_JACOIJ010000002.1"/>
</dbReference>
<comment type="caution">
    <text evidence="1">The sequence shown here is derived from an EMBL/GenBank/DDBJ whole genome shotgun (WGS) entry which is preliminary data.</text>
</comment>